<evidence type="ECO:0000313" key="3">
    <source>
        <dbReference type="EMBL" id="OEL26654.1"/>
    </source>
</evidence>
<sequence>LRAHTLLLPVILCRGGCDGLPCPRTQEPALHPQALPQQEQEASPAAASAGRRGRAAAAAAAGLPRQRGGAGGPGRRLP</sequence>
<name>A0A1E5VNL8_9POAL</name>
<feature type="region of interest" description="Disordered" evidence="1">
    <location>
        <begin position="22"/>
        <end position="78"/>
    </location>
</feature>
<dbReference type="AlphaFoldDB" id="A0A1E5VNL8"/>
<keyword evidence="4" id="KW-1185">Reference proteome</keyword>
<evidence type="ECO:0000313" key="4">
    <source>
        <dbReference type="Proteomes" id="UP000095767"/>
    </source>
</evidence>
<evidence type="ECO:0000256" key="2">
    <source>
        <dbReference type="SAM" id="SignalP"/>
    </source>
</evidence>
<reference evidence="3 4" key="1">
    <citation type="submission" date="2016-09" db="EMBL/GenBank/DDBJ databases">
        <title>The draft genome of Dichanthelium oligosanthes: A C3 panicoid grass species.</title>
        <authorList>
            <person name="Studer A.J."/>
            <person name="Schnable J.C."/>
            <person name="Brutnell T.P."/>
        </authorList>
    </citation>
    <scope>NUCLEOTIDE SEQUENCE [LARGE SCALE GENOMIC DNA]</scope>
    <source>
        <strain evidence="4">cv. Kellogg 1175</strain>
        <tissue evidence="3">Leaf</tissue>
    </source>
</reference>
<dbReference type="Proteomes" id="UP000095767">
    <property type="component" value="Unassembled WGS sequence"/>
</dbReference>
<evidence type="ECO:0000256" key="1">
    <source>
        <dbReference type="SAM" id="MobiDB-lite"/>
    </source>
</evidence>
<comment type="caution">
    <text evidence="3">The sequence shown here is derived from an EMBL/GenBank/DDBJ whole genome shotgun (WGS) entry which is preliminary data.</text>
</comment>
<feature type="compositionally biased region" description="Low complexity" evidence="1">
    <location>
        <begin position="26"/>
        <end position="67"/>
    </location>
</feature>
<feature type="compositionally biased region" description="Gly residues" evidence="1">
    <location>
        <begin position="68"/>
        <end position="78"/>
    </location>
</feature>
<gene>
    <name evidence="3" type="ORF">BAE44_0012327</name>
</gene>
<feature type="signal peptide" evidence="2">
    <location>
        <begin position="1"/>
        <end position="19"/>
    </location>
</feature>
<accession>A0A1E5VNL8</accession>
<feature type="chain" id="PRO_5009188292" evidence="2">
    <location>
        <begin position="20"/>
        <end position="78"/>
    </location>
</feature>
<organism evidence="3 4">
    <name type="scientific">Dichanthelium oligosanthes</name>
    <dbReference type="NCBI Taxonomy" id="888268"/>
    <lineage>
        <taxon>Eukaryota</taxon>
        <taxon>Viridiplantae</taxon>
        <taxon>Streptophyta</taxon>
        <taxon>Embryophyta</taxon>
        <taxon>Tracheophyta</taxon>
        <taxon>Spermatophyta</taxon>
        <taxon>Magnoliopsida</taxon>
        <taxon>Liliopsida</taxon>
        <taxon>Poales</taxon>
        <taxon>Poaceae</taxon>
        <taxon>PACMAD clade</taxon>
        <taxon>Panicoideae</taxon>
        <taxon>Panicodae</taxon>
        <taxon>Paniceae</taxon>
        <taxon>Dichantheliinae</taxon>
        <taxon>Dichanthelium</taxon>
    </lineage>
</organism>
<dbReference type="EMBL" id="LWDX02034138">
    <property type="protein sequence ID" value="OEL26654.1"/>
    <property type="molecule type" value="Genomic_DNA"/>
</dbReference>
<protein>
    <submittedName>
        <fullName evidence="3">Uncharacterized protein</fullName>
    </submittedName>
</protein>
<keyword evidence="2" id="KW-0732">Signal</keyword>
<proteinExistence type="predicted"/>
<feature type="non-terminal residue" evidence="3">
    <location>
        <position position="1"/>
    </location>
</feature>